<comment type="caution">
    <text evidence="2">The sequence shown here is derived from an EMBL/GenBank/DDBJ whole genome shotgun (WGS) entry which is preliminary data.</text>
</comment>
<dbReference type="RefSeq" id="WP_382167585.1">
    <property type="nucleotide sequence ID" value="NZ_JBHTBR010000005.1"/>
</dbReference>
<evidence type="ECO:0008006" key="4">
    <source>
        <dbReference type="Google" id="ProtNLM"/>
    </source>
</evidence>
<name>A0ABW2IMB6_9PROT</name>
<evidence type="ECO:0000313" key="2">
    <source>
        <dbReference type="EMBL" id="MFC7292281.1"/>
    </source>
</evidence>
<proteinExistence type="predicted"/>
<keyword evidence="1" id="KW-0732">Signal</keyword>
<evidence type="ECO:0000256" key="1">
    <source>
        <dbReference type="SAM" id="SignalP"/>
    </source>
</evidence>
<keyword evidence="3" id="KW-1185">Reference proteome</keyword>
<evidence type="ECO:0000313" key="3">
    <source>
        <dbReference type="Proteomes" id="UP001596492"/>
    </source>
</evidence>
<sequence length="143" mass="16558">MKLKILSLMVVAVCALGACETAEGYRKQLTQYQGQTTQQLLAEWGKPTLVNRLEDGREIWVYKESKDLPRGGYFDHRYYRTSAKFDTEAGDAQTRRYIEARKVWVPRYILKSVCSTQFIVEHHNVVEEFSFRGNGCLANEWGI</sequence>
<protein>
    <recommendedName>
        <fullName evidence="4">Lipoprotein</fullName>
    </recommendedName>
</protein>
<gene>
    <name evidence="2" type="ORF">ACFQS8_11680</name>
</gene>
<dbReference type="EMBL" id="JBHTBR010000005">
    <property type="protein sequence ID" value="MFC7292281.1"/>
    <property type="molecule type" value="Genomic_DNA"/>
</dbReference>
<accession>A0ABW2IMB6</accession>
<feature type="chain" id="PRO_5047461900" description="Lipoprotein" evidence="1">
    <location>
        <begin position="18"/>
        <end position="143"/>
    </location>
</feature>
<reference evidence="3" key="1">
    <citation type="journal article" date="2019" name="Int. J. Syst. Evol. Microbiol.">
        <title>The Global Catalogue of Microorganisms (GCM) 10K type strain sequencing project: providing services to taxonomists for standard genome sequencing and annotation.</title>
        <authorList>
            <consortium name="The Broad Institute Genomics Platform"/>
            <consortium name="The Broad Institute Genome Sequencing Center for Infectious Disease"/>
            <person name="Wu L."/>
            <person name="Ma J."/>
        </authorList>
    </citation>
    <scope>NUCLEOTIDE SEQUENCE [LARGE SCALE GENOMIC DNA]</scope>
    <source>
        <strain evidence="3">CCUG 51308</strain>
    </source>
</reference>
<organism evidence="2 3">
    <name type="scientific">Hirschia litorea</name>
    <dbReference type="NCBI Taxonomy" id="1199156"/>
    <lineage>
        <taxon>Bacteria</taxon>
        <taxon>Pseudomonadati</taxon>
        <taxon>Pseudomonadota</taxon>
        <taxon>Alphaproteobacteria</taxon>
        <taxon>Hyphomonadales</taxon>
        <taxon>Hyphomonadaceae</taxon>
        <taxon>Hirschia</taxon>
    </lineage>
</organism>
<dbReference type="PROSITE" id="PS51257">
    <property type="entry name" value="PROKAR_LIPOPROTEIN"/>
    <property type="match status" value="1"/>
</dbReference>
<dbReference type="Proteomes" id="UP001596492">
    <property type="component" value="Unassembled WGS sequence"/>
</dbReference>
<feature type="signal peptide" evidence="1">
    <location>
        <begin position="1"/>
        <end position="17"/>
    </location>
</feature>